<feature type="region of interest" description="Disordered" evidence="4">
    <location>
        <begin position="1134"/>
        <end position="1153"/>
    </location>
</feature>
<comment type="caution">
    <text evidence="5">The sequence shown here is derived from an EMBL/GenBank/DDBJ whole genome shotgun (WGS) entry which is preliminary data.</text>
</comment>
<dbReference type="Pfam" id="PF03534">
    <property type="entry name" value="SpvB"/>
    <property type="match status" value="1"/>
</dbReference>
<dbReference type="InterPro" id="IPR028994">
    <property type="entry name" value="Integrin_alpha_N"/>
</dbReference>
<dbReference type="InterPro" id="IPR022385">
    <property type="entry name" value="Rhs_assc_core"/>
</dbReference>
<gene>
    <name evidence="5" type="ORF">A7985_06885</name>
</gene>
<dbReference type="RefSeq" id="WP_065789675.1">
    <property type="nucleotide sequence ID" value="NZ_MAUJ01000001.1"/>
</dbReference>
<dbReference type="GO" id="GO:0005576">
    <property type="term" value="C:extracellular region"/>
    <property type="evidence" value="ECO:0007669"/>
    <property type="project" value="UniProtKB-SubCell"/>
</dbReference>
<sequence>MLILFAALFFSTQLRAEFEQAYAPIFVGDIVTFIPVEIIPETTRYLSVKTHSNRADVAWSPNKDADYYQLQKYENGVWTYVTERHSLTYHSVYGSSGPFRVRGCHKYGCAPWQSYNHQVQGSLDILSFTSDNSQFNSSGRVKLEWSLQGATSVSLLREEAGTVVSKLDNLSPTKGSLYVNVNKMTEFTLIATGFGGEVLSQNLITDGTINLDQPELPQFAQAPALEDKNQKVGVIPANVDVNSGGSAVYSTKIEVLQGRGGFSPELSVNYSSSGKNGLLGVGWNLSGHSAITRCRRFLEEDGYYQNVQLNSADALCYGGERLIPVTEDQAIAAGAEYRLKSDPNFKVIYSSSGFTVYTQSGEQWSFGSTVNAQTKDASSTVYKWHLSQKKDSYGNVIKYEYNNKAGNQVRLSEITYASNKVSFVYEARTDSSHKYFLGNEVANDQILSAIEVYNHDNDIVADYAFKYKNSAATGRSLLESITRCNGSELCLPATKFSYSDNVPIGLVGSASALKIDLKKEFGFGNHLVDPSMQLMDYDGDGNLELAVYASNVDTDKYKIYNFDISGTSATRGSLSKEGTSHTVSDDRLDRRRHYINWYVTDLNNDGKDEITINEKKTLRFGNVYGDLFGTGEQVASSDYIGLLQTIEDEESECSQLEKCGAVVTVMQLLDVNYDGLLDRIYDVSAYAVDLETGQAFYGGHTASLINTSNGETFSEEKAVESDSFSDSGERWNTHAMGDVNGDGYIDFGTHCYDGTDFVKCDTHTNLNYVNTNSVGLASYQDINMDGKSDSLYWDKGTLYAQISNPDKNKLVSLGAFTPPNEWEPNPGREGKAMWVDLDGDGSPALIYLEETKDTIHILHDANTNDIAVDKLVSIKEGDGQGLSHNFDYASLGSNVYQKHTDANQKTWGNGAVVKDAKSGGYVVSKWKIYTGKDSNGKELTQTYQYKYAGLKFQAGGRGSLGFAEVTKTSLENEQVTTRKFLQHYPFTGQQQAVTVAYKGNVIQTTKVNTWQTLSILDGRVVTVLPEKVETQSYSFGSKNGVVASGTSRVKSLKRLQTTTYETIDKDYVRIKSNTDEYTDSLAGYTWKKHTSYSYDDEDVNNWYIARPTFETITQSRTDSDDTIQSTQHVKSTYNTNNLPESIETGVDEHGSPVSEQTYLKETFKYDTYGNVLENRKCSSHYRTTCTTADITDKTLSAYHVAQKLTYTYLDGRFLTSEHNGLFYVAKYSGHNSLNLPTVVEDAAGMKTHISYDVFGRQYFVASEDGSYSKQLRSAFSISSIGATSAITFESSSAPRTIQYFDNSGRMVLQKTRSLTLEWIDQISRYDAFGQLVAQSHPHKEGETAHYTEHSYDDLHRLWRTVKPSGIKESVRIDKGVSHTYVFGSHSGTLSSSANIEYTVARKMSGLGLLVSSFDADNNETKYRYNEHRLLRKALNPDGSEIFVEYNAQGHKVAMSDPDKGDIKFTNNALGEMVTRTAPDGSVVTYLYDSVGRVKDKSAKNPTGQTVDNHYFNYKKSLLNEQGSKDGAKSYFAYDRLGRISAVGYELDEQQFMTSTTYDHLGRVFQQFDASGNFRGIQYSYKNGYTDAIKEASNSSLTYYQAKTMDAFGNITEWRSGSGIISKASWDPKTGYISSINTGNGVAQDLAYEFDGVGNLRARQDKIGDAARSELLETFTYDTMNRLKTASMNSTQTLSMDYFSNGNIKTKSDLQLGSEYKYGEKAKNCVNYAGKHAVSTVGSLSYCYDARGNQTHAYNGTALQRSVTYTYFDKPRLIRSQAATSEFKYDANNARFKRSDIEGSKQKDTYYVGNTEVIVEDSKYSYRRYIGDHAISILSDESQSTRYMFKDHIGSTDVITNEAGQLIERLSYDAFGRRRDGFTWGNIQQLHVDPAVQNAAEITEKGYTGHEHVDHAEAIHMGGRIYDPTLGRFMQADPIVQSPESARSLNRYTYVFNNPLSFTDPTGYTCKVDDWHMPSECINNILDDVKAVFEEVEMEYQQLSQEYTPSFVTSDIIEGKDKSVLGQVVHHTYHGGKFMRDWIFENGKSLVQIDYQPILQAATDGEYSHATFLVGKAVVENRVKVADRLVDTVGGLVDNKVTNNIDELSQLAAEPYKGGRTRAGFSLDKHSQREGSIYSSSSRKARVQNQEAQDIVDDILTTPGTKLINKTAKKNGQTVPVVDAIAPDGRIFRFDPSENNLSGFREPKK</sequence>
<dbReference type="PANTHER" id="PTHR32305">
    <property type="match status" value="1"/>
</dbReference>
<organism evidence="5 6">
    <name type="scientific">Pseudoalteromonas luteoviolacea</name>
    <dbReference type="NCBI Taxonomy" id="43657"/>
    <lineage>
        <taxon>Bacteria</taxon>
        <taxon>Pseudomonadati</taxon>
        <taxon>Pseudomonadota</taxon>
        <taxon>Gammaproteobacteria</taxon>
        <taxon>Alteromonadales</taxon>
        <taxon>Pseudoalteromonadaceae</taxon>
        <taxon>Pseudoalteromonas</taxon>
    </lineage>
</organism>
<comment type="subcellular location">
    <subcellularLocation>
        <location evidence="1">Secreted</location>
    </subcellularLocation>
</comment>
<dbReference type="GO" id="GO:0005737">
    <property type="term" value="C:cytoplasm"/>
    <property type="evidence" value="ECO:0007669"/>
    <property type="project" value="InterPro"/>
</dbReference>
<dbReference type="InterPro" id="IPR050708">
    <property type="entry name" value="T6SS_VgrG/RHS"/>
</dbReference>
<evidence type="ECO:0000256" key="1">
    <source>
        <dbReference type="ARBA" id="ARBA00004613"/>
    </source>
</evidence>
<dbReference type="InterPro" id="IPR003284">
    <property type="entry name" value="Sal_SpvB"/>
</dbReference>
<dbReference type="Gene3D" id="2.180.10.10">
    <property type="entry name" value="RHS repeat-associated core"/>
    <property type="match status" value="2"/>
</dbReference>
<protein>
    <recommendedName>
        <fullName evidence="7">Insecticide toxin TcdB middle/N-terminal domain-containing protein</fullName>
    </recommendedName>
</protein>
<dbReference type="EMBL" id="MAUJ01000001">
    <property type="protein sequence ID" value="OCQ23661.1"/>
    <property type="molecule type" value="Genomic_DNA"/>
</dbReference>
<dbReference type="Proteomes" id="UP000093366">
    <property type="component" value="Unassembled WGS sequence"/>
</dbReference>
<proteinExistence type="predicted"/>
<dbReference type="NCBIfam" id="TIGR03696">
    <property type="entry name" value="Rhs_assc_core"/>
    <property type="match status" value="1"/>
</dbReference>
<evidence type="ECO:0000256" key="3">
    <source>
        <dbReference type="ARBA" id="ARBA00023026"/>
    </source>
</evidence>
<reference evidence="6" key="1">
    <citation type="submission" date="2016-07" db="EMBL/GenBank/DDBJ databases">
        <authorList>
            <person name="Florea S."/>
            <person name="Webb J.S."/>
            <person name="Jaromczyk J."/>
            <person name="Schardl C.L."/>
        </authorList>
    </citation>
    <scope>NUCLEOTIDE SEQUENCE [LARGE SCALE GENOMIC DNA]</scope>
    <source>
        <strain evidence="6">IPB1</strain>
    </source>
</reference>
<evidence type="ECO:0000256" key="2">
    <source>
        <dbReference type="ARBA" id="ARBA00022525"/>
    </source>
</evidence>
<evidence type="ECO:0000313" key="5">
    <source>
        <dbReference type="EMBL" id="OCQ23661.1"/>
    </source>
</evidence>
<evidence type="ECO:0000256" key="4">
    <source>
        <dbReference type="SAM" id="MobiDB-lite"/>
    </source>
</evidence>
<dbReference type="PANTHER" id="PTHR32305:SF15">
    <property type="entry name" value="PROTEIN RHSA-RELATED"/>
    <property type="match status" value="1"/>
</dbReference>
<name>A0A1C0TWH2_9GAMM</name>
<accession>A0A1C0TWH2</accession>
<keyword evidence="2" id="KW-0964">Secreted</keyword>
<evidence type="ECO:0000313" key="6">
    <source>
        <dbReference type="Proteomes" id="UP000093366"/>
    </source>
</evidence>
<feature type="compositionally biased region" description="Polar residues" evidence="4">
    <location>
        <begin position="2132"/>
        <end position="2144"/>
    </location>
</feature>
<feature type="region of interest" description="Disordered" evidence="4">
    <location>
        <begin position="2123"/>
        <end position="2144"/>
    </location>
</feature>
<evidence type="ECO:0008006" key="7">
    <source>
        <dbReference type="Google" id="ProtNLM"/>
    </source>
</evidence>
<dbReference type="SUPFAM" id="SSF69318">
    <property type="entry name" value="Integrin alpha N-terminal domain"/>
    <property type="match status" value="1"/>
</dbReference>
<keyword evidence="3" id="KW-0843">Virulence</keyword>